<name>A0A229UI79_9BACL</name>
<keyword evidence="3" id="KW-1185">Reference proteome</keyword>
<dbReference type="AlphaFoldDB" id="A0A229UI79"/>
<evidence type="ECO:0000313" key="3">
    <source>
        <dbReference type="Proteomes" id="UP000215509"/>
    </source>
</evidence>
<dbReference type="InterPro" id="IPR013022">
    <property type="entry name" value="Xyl_isomerase-like_TIM-brl"/>
</dbReference>
<dbReference type="PANTHER" id="PTHR12110">
    <property type="entry name" value="HYDROXYPYRUVATE ISOMERASE"/>
    <property type="match status" value="1"/>
</dbReference>
<dbReference type="SUPFAM" id="SSF51658">
    <property type="entry name" value="Xylose isomerase-like"/>
    <property type="match status" value="1"/>
</dbReference>
<dbReference type="InterPro" id="IPR036237">
    <property type="entry name" value="Xyl_isomerase-like_sf"/>
</dbReference>
<accession>A0A229UI79</accession>
<feature type="domain" description="Xylose isomerase-like TIM barrel" evidence="1">
    <location>
        <begin position="12"/>
        <end position="262"/>
    </location>
</feature>
<dbReference type="EMBL" id="NMQW01000052">
    <property type="protein sequence ID" value="OXM83080.1"/>
    <property type="molecule type" value="Genomic_DNA"/>
</dbReference>
<gene>
    <name evidence="2" type="ORF">CF651_27640</name>
</gene>
<evidence type="ECO:0000313" key="2">
    <source>
        <dbReference type="EMBL" id="OXM83080.1"/>
    </source>
</evidence>
<dbReference type="Pfam" id="PF01261">
    <property type="entry name" value="AP_endonuc_2"/>
    <property type="match status" value="1"/>
</dbReference>
<dbReference type="InterPro" id="IPR050312">
    <property type="entry name" value="IolE/XylAMocC-like"/>
</dbReference>
<protein>
    <recommendedName>
        <fullName evidence="1">Xylose isomerase-like TIM barrel domain-containing protein</fullName>
    </recommendedName>
</protein>
<proteinExistence type="predicted"/>
<dbReference type="PANTHER" id="PTHR12110:SF53">
    <property type="entry name" value="BLR5974 PROTEIN"/>
    <property type="match status" value="1"/>
</dbReference>
<evidence type="ECO:0000259" key="1">
    <source>
        <dbReference type="Pfam" id="PF01261"/>
    </source>
</evidence>
<reference evidence="2 3" key="1">
    <citation type="submission" date="2017-07" db="EMBL/GenBank/DDBJ databases">
        <title>Genome sequencing and assembly of Paenibacillus rigui.</title>
        <authorList>
            <person name="Mayilraj S."/>
        </authorList>
    </citation>
    <scope>NUCLEOTIDE SEQUENCE [LARGE SCALE GENOMIC DNA]</scope>
    <source>
        <strain evidence="2 3">JCM 16352</strain>
    </source>
</reference>
<organism evidence="2 3">
    <name type="scientific">Paenibacillus rigui</name>
    <dbReference type="NCBI Taxonomy" id="554312"/>
    <lineage>
        <taxon>Bacteria</taxon>
        <taxon>Bacillati</taxon>
        <taxon>Bacillota</taxon>
        <taxon>Bacilli</taxon>
        <taxon>Bacillales</taxon>
        <taxon>Paenibacillaceae</taxon>
        <taxon>Paenibacillus</taxon>
    </lineage>
</organism>
<comment type="caution">
    <text evidence="2">The sequence shown here is derived from an EMBL/GenBank/DDBJ whole genome shotgun (WGS) entry which is preliminary data.</text>
</comment>
<sequence length="284" mass="31698">MPKEDIPEWQIRRLAAMGCTVHQIGFGHLPEDNRKLPAIQALADSLGVELELTAPGAFGVSGPYANEEARSRFMKAIEHASLLGIPVVRTGYGRLNVKTSRFNRSIPVRDHLESLVPSLQEAGRIAAAAGLDLAVENHCDFTGREMQYLFDKTDMPNVGAALDTANGFTVFCDPQDDIEALAPYTFTTHMKDMVIVDMPVRGYIPMIAQGCGLGEGHVDLSRTIDLLVKHSPRAEGLHLLIEPGWMTWNPNRDRLEQEHEYFDNGIRYLKELLDEKVKDSEEFQ</sequence>
<dbReference type="Proteomes" id="UP000215509">
    <property type="component" value="Unassembled WGS sequence"/>
</dbReference>
<dbReference type="Gene3D" id="3.20.20.150">
    <property type="entry name" value="Divalent-metal-dependent TIM barrel enzymes"/>
    <property type="match status" value="1"/>
</dbReference>